<protein>
    <submittedName>
        <fullName evidence="2">Uncharacterized protein</fullName>
    </submittedName>
</protein>
<proteinExistence type="predicted"/>
<evidence type="ECO:0000256" key="1">
    <source>
        <dbReference type="SAM" id="MobiDB-lite"/>
    </source>
</evidence>
<sequence>MMSPHALALWPEPGAFDALCLSWGAAQPDRTCPTSSRANPPRADCTADQGAPRLRATQGPFTGDPEADR</sequence>
<dbReference type="AlphaFoldDB" id="A0AAV7PZL7"/>
<feature type="region of interest" description="Disordered" evidence="1">
    <location>
        <begin position="28"/>
        <end position="69"/>
    </location>
</feature>
<evidence type="ECO:0000313" key="2">
    <source>
        <dbReference type="EMBL" id="KAJ1133583.1"/>
    </source>
</evidence>
<reference evidence="2" key="1">
    <citation type="journal article" date="2022" name="bioRxiv">
        <title>Sequencing and chromosome-scale assembly of the giantPleurodeles waltlgenome.</title>
        <authorList>
            <person name="Brown T."/>
            <person name="Elewa A."/>
            <person name="Iarovenko S."/>
            <person name="Subramanian E."/>
            <person name="Araus A.J."/>
            <person name="Petzold A."/>
            <person name="Susuki M."/>
            <person name="Suzuki K.-i.T."/>
            <person name="Hayashi T."/>
            <person name="Toyoda A."/>
            <person name="Oliveira C."/>
            <person name="Osipova E."/>
            <person name="Leigh N.D."/>
            <person name="Simon A."/>
            <person name="Yun M.H."/>
        </authorList>
    </citation>
    <scope>NUCLEOTIDE SEQUENCE</scope>
    <source>
        <strain evidence="2">20211129_DDA</strain>
        <tissue evidence="2">Liver</tissue>
    </source>
</reference>
<keyword evidence="3" id="KW-1185">Reference proteome</keyword>
<dbReference type="Proteomes" id="UP001066276">
    <property type="component" value="Chromosome 6"/>
</dbReference>
<gene>
    <name evidence="2" type="ORF">NDU88_000066</name>
</gene>
<accession>A0AAV7PZL7</accession>
<dbReference type="EMBL" id="JANPWB010000010">
    <property type="protein sequence ID" value="KAJ1133583.1"/>
    <property type="molecule type" value="Genomic_DNA"/>
</dbReference>
<organism evidence="2 3">
    <name type="scientific">Pleurodeles waltl</name>
    <name type="common">Iberian ribbed newt</name>
    <dbReference type="NCBI Taxonomy" id="8319"/>
    <lineage>
        <taxon>Eukaryota</taxon>
        <taxon>Metazoa</taxon>
        <taxon>Chordata</taxon>
        <taxon>Craniata</taxon>
        <taxon>Vertebrata</taxon>
        <taxon>Euteleostomi</taxon>
        <taxon>Amphibia</taxon>
        <taxon>Batrachia</taxon>
        <taxon>Caudata</taxon>
        <taxon>Salamandroidea</taxon>
        <taxon>Salamandridae</taxon>
        <taxon>Pleurodelinae</taxon>
        <taxon>Pleurodeles</taxon>
    </lineage>
</organism>
<evidence type="ECO:0000313" key="3">
    <source>
        <dbReference type="Proteomes" id="UP001066276"/>
    </source>
</evidence>
<comment type="caution">
    <text evidence="2">The sequence shown here is derived from an EMBL/GenBank/DDBJ whole genome shotgun (WGS) entry which is preliminary data.</text>
</comment>
<name>A0AAV7PZL7_PLEWA</name>